<reference evidence="1 2" key="1">
    <citation type="journal article" date="2008" name="Proc. Natl. Acad. Sci. U.S.A.">
        <title>Niche adaptation and genome expansion in the chlorophyll d-producing cyanobacterium Acaryochloris marina.</title>
        <authorList>
            <person name="Swingley W.D."/>
            <person name="Chen M."/>
            <person name="Cheung P.C."/>
            <person name="Conrad A.L."/>
            <person name="Dejesa L.C."/>
            <person name="Hao J."/>
            <person name="Honchak B.M."/>
            <person name="Karbach L.E."/>
            <person name="Kurdoglu A."/>
            <person name="Lahiri S."/>
            <person name="Mastrian S.D."/>
            <person name="Miyashita H."/>
            <person name="Page L."/>
            <person name="Ramakrishna P."/>
            <person name="Satoh S."/>
            <person name="Sattley W.M."/>
            <person name="Shimada Y."/>
            <person name="Taylor H.L."/>
            <person name="Tomo T."/>
            <person name="Tsuchiya T."/>
            <person name="Wang Z.T."/>
            <person name="Raymond J."/>
            <person name="Mimuro M."/>
            <person name="Blankenship R.E."/>
            <person name="Touchman J.W."/>
        </authorList>
    </citation>
    <scope>NUCLEOTIDE SEQUENCE [LARGE SCALE GENOMIC DNA]</scope>
    <source>
        <strain evidence="2">MBIC 11017</strain>
    </source>
</reference>
<protein>
    <submittedName>
        <fullName evidence="1">Uncharacterized protein</fullName>
    </submittedName>
</protein>
<organism evidence="1 2">
    <name type="scientific">Acaryochloris marina (strain MBIC 11017)</name>
    <dbReference type="NCBI Taxonomy" id="329726"/>
    <lineage>
        <taxon>Bacteria</taxon>
        <taxon>Bacillati</taxon>
        <taxon>Cyanobacteriota</taxon>
        <taxon>Cyanophyceae</taxon>
        <taxon>Acaryochloridales</taxon>
        <taxon>Acaryochloridaceae</taxon>
        <taxon>Acaryochloris</taxon>
    </lineage>
</organism>
<dbReference type="KEGG" id="amr:AM1_3546"/>
<dbReference type="EMBL" id="CP000828">
    <property type="protein sequence ID" value="ABW28536.1"/>
    <property type="molecule type" value="Genomic_DNA"/>
</dbReference>
<dbReference type="AlphaFoldDB" id="B0C284"/>
<sequence>MTIHRPTSQAGLAALLALGICSAGVAPLMQALPVQAQSFPRSSRVALRSGTVIPAAYQGAERIILKPDETLPVTLTVVENVRNSRGTILIPRGSRIAGQLEPSGDGSQFVANTLILTNRERQDIDATSDVITRREEIRKGNNDRIWQGALVGGAAAGVLAEIFGDAGVLEVLGGAGAGALGGWLLGRREKVEVVVIDAKQDLDLTLDETLALR</sequence>
<accession>B0C284</accession>
<dbReference type="HOGENOM" id="CLU_069770_0_0_3"/>
<dbReference type="STRING" id="329726.AM1_3546"/>
<evidence type="ECO:0000313" key="2">
    <source>
        <dbReference type="Proteomes" id="UP000000268"/>
    </source>
</evidence>
<name>B0C284_ACAM1</name>
<keyword evidence="2" id="KW-1185">Reference proteome</keyword>
<dbReference type="RefSeq" id="WP_012163932.1">
    <property type="nucleotide sequence ID" value="NC_009925.1"/>
</dbReference>
<dbReference type="Proteomes" id="UP000000268">
    <property type="component" value="Chromosome"/>
</dbReference>
<evidence type="ECO:0000313" key="1">
    <source>
        <dbReference type="EMBL" id="ABW28536.1"/>
    </source>
</evidence>
<gene>
    <name evidence="1" type="ordered locus">AM1_3546</name>
</gene>
<proteinExistence type="predicted"/>
<dbReference type="OrthoDB" id="9767597at2"/>
<dbReference type="eggNOG" id="COG2948">
    <property type="taxonomic scope" value="Bacteria"/>
</dbReference>